<sequence length="1294" mass="142476">MEAVKAFLANLPEGFDFNTRRSAGNSPIPLLHLAIEFSTLKNNNILKLLLEDPRIDLTTLPPDSVTARGMRLPSALDYARSVDAQRRTPTSAETVKLIEQAMNRALQKAIAKGDDKAAIALIKAGAEGSWDITGLRDQGAGVSILHYAIAFERKDVVEAILEATPEKDRDALIETALAGQNNALHVAAVTGQTDILEILRRRTDGSLRPLDDPAMKNEAGLTPADLVAHHKKRGLEVGIGALADLGLIAGGVATGLAIGIGFAVLAYLLYKHLNQPPEDAPLAVSSPSETGGSLGPYTTPAPTTGHPPRPSAPPPGTIPWTPTVSTAQPSPTVGRTYFLPPELWGMVVEGLWGDDPYETFHTLRNFMIADPEFAAYITAQPSVNRRYNELSQAVNSATRVWNEAFPMGSTALPYETLVNYLITTYRFVNPARRIEFVNAMLDAGSPYAQQHLTTLFELWPVLSGDQQNRLIDAVLNLADDPNAMDILLPRVVSVIGDLDERPEGQRSPSDHHDPDSRLSRIFDLVEDHWSIDTISFEHLDEDQQSVATAFLRDDGNFRQLGQNLRYLSDERQQSMIGALLNYLRADDNASRTAGTLGLAGALPLVGFEEQEEILESIVDIDDPLSRRSAMEAAWPLLASLPEDARAGWAHRLVEVALADDLPDRPADRLSALSVIARDMGLASANDRARVFDAILGAVDQEYPALEFEDLEALNSGYLLALASFIIGARHLDDAQRRRLMDELTALNDEDLMVVLDGGGASLGELSREERGLLQQRVSRFANERVRSAAFATLLGHEFVPPSSNLHPRQSDADTSAPPPLTDPAATEEVYEDGLNTLALRIFKSMDFHNSTMLPLTDQTLAPLFINLVIYALNHNGLKLTPGQNVDEKVMYEAFDKVITALRSRVWNEANKYGDKANDAAAIFSAYWDADMPGQGRGSDQIDGLVRQAWERWLESNKVESLPDASSPDATPQDYEDVLNTLVVRMVDGMDFSAKTMARLNDSRLEGLFRSLIVYELNRSDPKAQDQVGLKWKVFGKVLKAIEARLPHVLRHDPQKAAEATDIWRNDWRNGGADDADEVVDKAFYDWLEDKGIPMEAPDDVNSEVAAAIGEGYRLISTRFQYIRDLVDDPGVMTMFSNEGAYEGKAIRITQVDTSNGKIVGKFVVDIEGLTFDDASAAWQGSSAGAQALWDRRSIAAQEERGLYLVLRDVFHGYDDPATAPIIPILNLSPALRRAHLDWLAQQFRKPDFDQEGFIAELKHRQFTKKQIRQMVDSGFFEPYPDLLAELKKMLGSGA</sequence>
<gene>
    <name evidence="2" type="ORF">GCM10007276_34440</name>
</gene>
<feature type="region of interest" description="Disordered" evidence="1">
    <location>
        <begin position="801"/>
        <end position="824"/>
    </location>
</feature>
<dbReference type="InterPro" id="IPR036770">
    <property type="entry name" value="Ankyrin_rpt-contain_sf"/>
</dbReference>
<evidence type="ECO:0008006" key="4">
    <source>
        <dbReference type="Google" id="ProtNLM"/>
    </source>
</evidence>
<organism evidence="2 3">
    <name type="scientific">Agaricicola taiwanensis</name>
    <dbReference type="NCBI Taxonomy" id="591372"/>
    <lineage>
        <taxon>Bacteria</taxon>
        <taxon>Pseudomonadati</taxon>
        <taxon>Pseudomonadota</taxon>
        <taxon>Alphaproteobacteria</taxon>
        <taxon>Rhodobacterales</taxon>
        <taxon>Paracoccaceae</taxon>
        <taxon>Agaricicola</taxon>
    </lineage>
</organism>
<evidence type="ECO:0000256" key="1">
    <source>
        <dbReference type="SAM" id="MobiDB-lite"/>
    </source>
</evidence>
<protein>
    <recommendedName>
        <fullName evidence="4">Ankyrin repeat domain-containing protein</fullName>
    </recommendedName>
</protein>
<feature type="region of interest" description="Disordered" evidence="1">
    <location>
        <begin position="279"/>
        <end position="333"/>
    </location>
</feature>
<dbReference type="Gene3D" id="1.25.40.20">
    <property type="entry name" value="Ankyrin repeat-containing domain"/>
    <property type="match status" value="1"/>
</dbReference>
<name>A0A8J2YMX0_9RHOB</name>
<accession>A0A8J2YMX0</accession>
<dbReference type="SUPFAM" id="SSF48403">
    <property type="entry name" value="Ankyrin repeat"/>
    <property type="match status" value="1"/>
</dbReference>
<dbReference type="SMART" id="SM00248">
    <property type="entry name" value="ANK"/>
    <property type="match status" value="4"/>
</dbReference>
<dbReference type="Proteomes" id="UP000602745">
    <property type="component" value="Unassembled WGS sequence"/>
</dbReference>
<feature type="compositionally biased region" description="Pro residues" evidence="1">
    <location>
        <begin position="305"/>
        <end position="317"/>
    </location>
</feature>
<dbReference type="InterPro" id="IPR002110">
    <property type="entry name" value="Ankyrin_rpt"/>
</dbReference>
<proteinExistence type="predicted"/>
<reference evidence="2" key="1">
    <citation type="journal article" date="2014" name="Int. J. Syst. Evol. Microbiol.">
        <title>Complete genome sequence of Corynebacterium casei LMG S-19264T (=DSM 44701T), isolated from a smear-ripened cheese.</title>
        <authorList>
            <consortium name="US DOE Joint Genome Institute (JGI-PGF)"/>
            <person name="Walter F."/>
            <person name="Albersmeier A."/>
            <person name="Kalinowski J."/>
            <person name="Ruckert C."/>
        </authorList>
    </citation>
    <scope>NUCLEOTIDE SEQUENCE</scope>
    <source>
        <strain evidence="2">CCM 7684</strain>
    </source>
</reference>
<feature type="compositionally biased region" description="Polar residues" evidence="1">
    <location>
        <begin position="320"/>
        <end position="333"/>
    </location>
</feature>
<evidence type="ECO:0000313" key="2">
    <source>
        <dbReference type="EMBL" id="GGE54491.1"/>
    </source>
</evidence>
<keyword evidence="3" id="KW-1185">Reference proteome</keyword>
<dbReference type="EMBL" id="BMCP01000008">
    <property type="protein sequence ID" value="GGE54491.1"/>
    <property type="molecule type" value="Genomic_DNA"/>
</dbReference>
<reference evidence="2" key="2">
    <citation type="submission" date="2020-09" db="EMBL/GenBank/DDBJ databases">
        <authorList>
            <person name="Sun Q."/>
            <person name="Sedlacek I."/>
        </authorList>
    </citation>
    <scope>NUCLEOTIDE SEQUENCE</scope>
    <source>
        <strain evidence="2">CCM 7684</strain>
    </source>
</reference>
<comment type="caution">
    <text evidence="2">The sequence shown here is derived from an EMBL/GenBank/DDBJ whole genome shotgun (WGS) entry which is preliminary data.</text>
</comment>
<evidence type="ECO:0000313" key="3">
    <source>
        <dbReference type="Proteomes" id="UP000602745"/>
    </source>
</evidence>